<gene>
    <name evidence="2" type="ORF">SAMN06296036_11557</name>
</gene>
<dbReference type="AlphaFoldDB" id="A0A1Y6C7P6"/>
<dbReference type="EMBL" id="FWZT01000015">
    <property type="protein sequence ID" value="SMF49241.1"/>
    <property type="molecule type" value="Genomic_DNA"/>
</dbReference>
<keyword evidence="1" id="KW-0472">Membrane</keyword>
<reference evidence="3" key="1">
    <citation type="submission" date="2017-04" db="EMBL/GenBank/DDBJ databases">
        <authorList>
            <person name="Varghese N."/>
            <person name="Submissions S."/>
        </authorList>
    </citation>
    <scope>NUCLEOTIDE SEQUENCE [LARGE SCALE GENOMIC DNA]</scope>
    <source>
        <strain evidence="3">RKEM611</strain>
    </source>
</reference>
<protein>
    <submittedName>
        <fullName evidence="2">Uncharacterized protein</fullName>
    </submittedName>
</protein>
<feature type="transmembrane region" description="Helical" evidence="1">
    <location>
        <begin position="161"/>
        <end position="182"/>
    </location>
</feature>
<evidence type="ECO:0000256" key="1">
    <source>
        <dbReference type="SAM" id="Phobius"/>
    </source>
</evidence>
<evidence type="ECO:0000313" key="2">
    <source>
        <dbReference type="EMBL" id="SMF49241.1"/>
    </source>
</evidence>
<proteinExistence type="predicted"/>
<dbReference type="Proteomes" id="UP000192907">
    <property type="component" value="Unassembled WGS sequence"/>
</dbReference>
<keyword evidence="1" id="KW-1133">Transmembrane helix</keyword>
<accession>A0A1Y6C7P6</accession>
<organism evidence="2 3">
    <name type="scientific">Pseudobacteriovorax antillogorgiicola</name>
    <dbReference type="NCBI Taxonomy" id="1513793"/>
    <lineage>
        <taxon>Bacteria</taxon>
        <taxon>Pseudomonadati</taxon>
        <taxon>Bdellovibrionota</taxon>
        <taxon>Oligoflexia</taxon>
        <taxon>Oligoflexales</taxon>
        <taxon>Pseudobacteriovoracaceae</taxon>
        <taxon>Pseudobacteriovorax</taxon>
    </lineage>
</organism>
<keyword evidence="3" id="KW-1185">Reference proteome</keyword>
<keyword evidence="1" id="KW-0812">Transmembrane</keyword>
<sequence length="185" mass="21259">MSWRQRSQARGMKVLSFSIPLFLIAMIGSSQIPRGLPDLLVDRTLKTHRIKASFTIRSSGESPVQMYLEMQPSLRQPMAFIYKIRQGKDLLRSRKLTLRPTNKEGLQGIDQAFLLAPGRYTVFASFSKKQWAKEGRKPWRFGLLRNPIKAHVQIFRYLEMLTFPALSLIILGLVMVMVPRLINDG</sequence>
<evidence type="ECO:0000313" key="3">
    <source>
        <dbReference type="Proteomes" id="UP000192907"/>
    </source>
</evidence>
<name>A0A1Y6C7P6_9BACT</name>